<dbReference type="Proteomes" id="UP000774804">
    <property type="component" value="Unassembled WGS sequence"/>
</dbReference>
<keyword evidence="1" id="KW-0727">SH2 domain</keyword>
<feature type="compositionally biased region" description="Basic and acidic residues" evidence="2">
    <location>
        <begin position="430"/>
        <end position="448"/>
    </location>
</feature>
<evidence type="ECO:0000313" key="7">
    <source>
        <dbReference type="Proteomes" id="UP000735874"/>
    </source>
</evidence>
<evidence type="ECO:0000259" key="3">
    <source>
        <dbReference type="PROSITE" id="PS50001"/>
    </source>
</evidence>
<feature type="compositionally biased region" description="Polar residues" evidence="2">
    <location>
        <begin position="374"/>
        <end position="388"/>
    </location>
</feature>
<name>A0A8T1A0U0_9STRA</name>
<evidence type="ECO:0000313" key="4">
    <source>
        <dbReference type="EMBL" id="KAG2868428.1"/>
    </source>
</evidence>
<gene>
    <name evidence="4" type="ORF">PC113_g1070</name>
    <name evidence="5" type="ORF">PC115_g716</name>
    <name evidence="6" type="ORF">PC118_g1901</name>
</gene>
<feature type="compositionally biased region" description="Basic and acidic residues" evidence="2">
    <location>
        <begin position="1"/>
        <end position="24"/>
    </location>
</feature>
<feature type="region of interest" description="Disordered" evidence="2">
    <location>
        <begin position="1108"/>
        <end position="1133"/>
    </location>
</feature>
<dbReference type="InterPro" id="IPR019734">
    <property type="entry name" value="TPR_rpt"/>
</dbReference>
<organism evidence="4 7">
    <name type="scientific">Phytophthora cactorum</name>
    <dbReference type="NCBI Taxonomy" id="29920"/>
    <lineage>
        <taxon>Eukaryota</taxon>
        <taxon>Sar</taxon>
        <taxon>Stramenopiles</taxon>
        <taxon>Oomycota</taxon>
        <taxon>Peronosporomycetes</taxon>
        <taxon>Peronosporales</taxon>
        <taxon>Peronosporaceae</taxon>
        <taxon>Phytophthora</taxon>
    </lineage>
</organism>
<comment type="caution">
    <text evidence="4">The sequence shown here is derived from an EMBL/GenBank/DDBJ whole genome shotgun (WGS) entry which is preliminary data.</text>
</comment>
<accession>A0A8T1A0U0</accession>
<feature type="domain" description="SH2" evidence="3">
    <location>
        <begin position="857"/>
        <end position="954"/>
    </location>
</feature>
<dbReference type="EMBL" id="RCMI01000008">
    <property type="protein sequence ID" value="KAG2943541.1"/>
    <property type="molecule type" value="Genomic_DNA"/>
</dbReference>
<dbReference type="VEuPathDB" id="FungiDB:PC110_g20335"/>
<dbReference type="SMART" id="SM00252">
    <property type="entry name" value="SH2"/>
    <property type="match status" value="1"/>
</dbReference>
<dbReference type="EMBL" id="RCML01000026">
    <property type="protein sequence ID" value="KAG2997404.1"/>
    <property type="molecule type" value="Genomic_DNA"/>
</dbReference>
<dbReference type="Gene3D" id="1.25.40.10">
    <property type="entry name" value="Tetratricopeptide repeat domain"/>
    <property type="match status" value="1"/>
</dbReference>
<dbReference type="EMBL" id="RCMG01000011">
    <property type="protein sequence ID" value="KAG2868428.1"/>
    <property type="molecule type" value="Genomic_DNA"/>
</dbReference>
<dbReference type="PANTHER" id="PTHR10098:SF108">
    <property type="entry name" value="TETRATRICOPEPTIDE REPEAT PROTEIN 28"/>
    <property type="match status" value="1"/>
</dbReference>
<dbReference type="SMART" id="SM00028">
    <property type="entry name" value="TPR"/>
    <property type="match status" value="2"/>
</dbReference>
<proteinExistence type="predicted"/>
<feature type="region of interest" description="Disordered" evidence="2">
    <location>
        <begin position="348"/>
        <end position="471"/>
    </location>
</feature>
<feature type="region of interest" description="Disordered" evidence="2">
    <location>
        <begin position="1275"/>
        <end position="1294"/>
    </location>
</feature>
<dbReference type="InterPro" id="IPR036860">
    <property type="entry name" value="SH2_dom_sf"/>
</dbReference>
<feature type="compositionally biased region" description="Low complexity" evidence="2">
    <location>
        <begin position="1108"/>
        <end position="1120"/>
    </location>
</feature>
<dbReference type="Proteomes" id="UP000735874">
    <property type="component" value="Unassembled WGS sequence"/>
</dbReference>
<evidence type="ECO:0000256" key="1">
    <source>
        <dbReference type="PROSITE-ProRule" id="PRU00191"/>
    </source>
</evidence>
<dbReference type="CDD" id="cd00173">
    <property type="entry name" value="SH2"/>
    <property type="match status" value="1"/>
</dbReference>
<feature type="compositionally biased region" description="Polar residues" evidence="2">
    <location>
        <begin position="348"/>
        <end position="358"/>
    </location>
</feature>
<dbReference type="PROSITE" id="PS50001">
    <property type="entry name" value="SH2"/>
    <property type="match status" value="1"/>
</dbReference>
<dbReference type="InterPro" id="IPR000980">
    <property type="entry name" value="SH2"/>
</dbReference>
<dbReference type="VEuPathDB" id="FungiDB:PC110_g3749"/>
<feature type="compositionally biased region" description="Low complexity" evidence="2">
    <location>
        <begin position="409"/>
        <end position="429"/>
    </location>
</feature>
<evidence type="ECO:0000313" key="6">
    <source>
        <dbReference type="EMBL" id="KAG2997404.1"/>
    </source>
</evidence>
<dbReference type="InterPro" id="IPR011990">
    <property type="entry name" value="TPR-like_helical_dom_sf"/>
</dbReference>
<dbReference type="Gene3D" id="3.30.505.10">
    <property type="entry name" value="SH2 domain"/>
    <property type="match status" value="1"/>
</dbReference>
<sequence>MMIREPSEERGSFRSIPRDDKRVDTVSGSFPIRTGSKVNLQESAKTLEQQQSEALVMISGSMTKFPAAPRHGSMLSSLKAQYRKLRTFKGTIRALINLKRSPLLNTVKTTTPAIPSLNDDQRSAVLEVPRISATAASTVQTQVHKLVADGHVVAEIDSTLGTEVAYRQQGNLDLYTKDNLAKRVSLQQHPHMIALTQRLWNCALRNGDKKLTFPDYETYMLCLHRLILPEFDIGASKELIRDDWKRDSGEQNYLDYPFFHLSMFELVDLWTDTVDPDDYVSLLYCITHCLTYLLDERHVQKSLEDVSNVDILEKSKGVSLDDIKQDLQRELASDAFAYYRDQIKLATKTTQNAEQGHTSSRRQSQSKQRGNESLLRTQSRGSNELSSPRRQSHSQQGDSRRSSRGANESSNLRRQSLSQQGGNESSSRSQSREGKRSSSRSEEKDETVMKNLESTPQHRRSRSGSGAFGQNISRRKFSVQVNTNALNLTADTSGINAGPSPLTALNYPVSSLRKQTGLQRATSPNAFSRGGGVVLNIGMMEGMMISKSIADGKSGVAVSTSGMAAFPRRRSRSVSNSSQHRRDQIMQAVSGKVDSPREPSQSSGLHVSHIEASGSTLRTGIQDPNAPGYLLIPGAAGSGKSREPFTVRAAAVAEAAANMAMAAAPMNARQTFSAQHTLHQLQQHTSQFDSDGSVPAKNISPNFYTNNSSLTAPLITIVSSKAPTPREAPSINKFNLQLQEIQTTRPQNPKQFFVMMSEIETSGLLWWDEELAQPSVSFRTAFFPALLCVCDPQSLPSELSRDELRVVTQFCISSNAHQSDLVTKEDFRRFIARFGPLELSLSKLVACFCVNRELVPWFHGEIGRDEAESVLSTRERSDGAFLVRFSESHPTKFTLTYLKVHSASSNTPGRRELKNCLVNNLGMTGYALTEAVRRGGAGSSVRQRTYPSIGAFIQSSSGRLKYGVASEFSATCNQELAMVRAMQDQQSDSYAAFSTESLGNPEPPANAVAMLFSRTPPSQSSFLNMPPFNTNTSNTSGATSDSYTSFTLDSLAPPTVHRVEIPANAPPSCQYEDKKLGHGNWSDGNVASASGSFTSSDYGSFASFAQQLQPEEEAQPTAAQGSRSTDSPLHHLHRPPAAVFDEYASFANLASTYPHESAARAQEATTFSRSPPSTIQSGFANTGAYGSFASVAVSKPTAASVNPPDSGNPREHAATDDYGSFASLADELEDKRPQWEQTLGLPPPPMVKKSSFDTTKASSTDVYGDFAALSLAGNGASTHKGQTPAPKSLPAAPNSDVYGSFDPTASSPATKTTPTTSALDELNVGMEFYKQKRLDDALLRFMLAQEMARATGDQVVEARALGNLGTVYLDKKNPHQAVRCYQHCLDITRAIEDTKRERTILNNLVLALVASEDFERALACCQVQLETTTNAINRSKIISRMSLLREKMARQTTS</sequence>
<evidence type="ECO:0000313" key="5">
    <source>
        <dbReference type="EMBL" id="KAG2943541.1"/>
    </source>
</evidence>
<dbReference type="SUPFAM" id="SSF48452">
    <property type="entry name" value="TPR-like"/>
    <property type="match status" value="1"/>
</dbReference>
<dbReference type="Pfam" id="PF13424">
    <property type="entry name" value="TPR_12"/>
    <property type="match status" value="1"/>
</dbReference>
<dbReference type="Proteomes" id="UP000697107">
    <property type="component" value="Unassembled WGS sequence"/>
</dbReference>
<evidence type="ECO:0000256" key="2">
    <source>
        <dbReference type="SAM" id="MobiDB-lite"/>
    </source>
</evidence>
<feature type="region of interest" description="Disordered" evidence="2">
    <location>
        <begin position="1"/>
        <end position="30"/>
    </location>
</feature>
<dbReference type="SUPFAM" id="SSF55550">
    <property type="entry name" value="SH2 domain"/>
    <property type="match status" value="1"/>
</dbReference>
<dbReference type="Pfam" id="PF00017">
    <property type="entry name" value="SH2"/>
    <property type="match status" value="1"/>
</dbReference>
<dbReference type="PANTHER" id="PTHR10098">
    <property type="entry name" value="RAPSYN-RELATED"/>
    <property type="match status" value="1"/>
</dbReference>
<reference evidence="4" key="1">
    <citation type="submission" date="2018-10" db="EMBL/GenBank/DDBJ databases">
        <title>Effector identification in a new, highly contiguous assembly of the strawberry crown rot pathogen Phytophthora cactorum.</title>
        <authorList>
            <person name="Armitage A.D."/>
            <person name="Nellist C.F."/>
            <person name="Bates H."/>
            <person name="Vickerstaff R.J."/>
            <person name="Harrison R.J."/>
        </authorList>
    </citation>
    <scope>NUCLEOTIDE SEQUENCE</scope>
    <source>
        <strain evidence="4">15-7</strain>
        <strain evidence="5">4032</strain>
        <strain evidence="6">P415</strain>
    </source>
</reference>
<protein>
    <recommendedName>
        <fullName evidence="3">SH2 domain-containing protein</fullName>
    </recommendedName>
</protein>